<feature type="domain" description="YHS" evidence="3">
    <location>
        <begin position="415"/>
        <end position="457"/>
    </location>
</feature>
<dbReference type="InterPro" id="IPR007029">
    <property type="entry name" value="YHS_dom"/>
</dbReference>
<dbReference type="EMBL" id="KX823580">
    <property type="protein sequence ID" value="ARI47607.1"/>
    <property type="molecule type" value="Genomic_DNA"/>
</dbReference>
<dbReference type="OrthoDB" id="7591937at2"/>
<evidence type="ECO:0000256" key="2">
    <source>
        <dbReference type="ARBA" id="ARBA00023033"/>
    </source>
</evidence>
<dbReference type="CDD" id="cd01057">
    <property type="entry name" value="AAMH_A"/>
    <property type="match status" value="1"/>
</dbReference>
<dbReference type="InterPro" id="IPR012348">
    <property type="entry name" value="RNR-like"/>
</dbReference>
<keyword evidence="2" id="KW-0503">Monooxygenase</keyword>
<proteinExistence type="predicted"/>
<organism evidence="4">
    <name type="scientific">Sphingobium phenoxybenzoativorans</name>
    <dbReference type="NCBI Taxonomy" id="1592790"/>
    <lineage>
        <taxon>Bacteria</taxon>
        <taxon>Pseudomonadati</taxon>
        <taxon>Pseudomonadota</taxon>
        <taxon>Alphaproteobacteria</taxon>
        <taxon>Sphingomonadales</taxon>
        <taxon>Sphingomonadaceae</taxon>
        <taxon>Sphingobium</taxon>
    </lineage>
</organism>
<sequence length="512" mass="59794">MNAETKIERKAKKLGLKERYGHLTRGLGWETSYQPMDKVFPFASYEGIKIHDWDAFEDPFRLTMDAYWKYQAEKERKLYAVIDSFAQNNGQMKITDARYVNALKIFLTGVSPLEYMAHRGYAHVGRHFVGAGPRVACQMQAIDELRHAQTQMHTISHYNKYFDGLHDPRHMFDRVWYLSVPKSFFEDAMTAGPFEFLTAISFSFEYVLTNLLFVPFMSGAAYNGDMATVTFGFSAQSDESRHMTLGLEIIKFMLEQDADNVPIVQRWIDKWFWRGYRLLSIVAMMMDYMLPKRVMSWAEAWGIYFEEAGGALFEDLSRYGITTPKYADVASKEKDRLTHEVWSTFYNYTRAAAFHTWIPNDDELAWLSEKYPETFDQLYRPRYEHWRSLQQKGERFYNNSLPQLCNVCQIPMVFTEPDDPTKLCLRSTEFEGEKYHFCSDGCKDIFEFEPQKYVQSWLPVHQIFQGNCGGATMPEVLDWYGIKNGSDNLDYEGSPDQTIWNDWTKSAQRAAG</sequence>
<dbReference type="Pfam" id="PF02332">
    <property type="entry name" value="Phenol_Hydrox"/>
    <property type="match status" value="1"/>
</dbReference>
<evidence type="ECO:0000313" key="4">
    <source>
        <dbReference type="EMBL" id="ARI47607.1"/>
    </source>
</evidence>
<dbReference type="SUPFAM" id="SSF47240">
    <property type="entry name" value="Ferritin-like"/>
    <property type="match status" value="1"/>
</dbReference>
<dbReference type="GO" id="GO:0004497">
    <property type="term" value="F:monooxygenase activity"/>
    <property type="evidence" value="ECO:0007669"/>
    <property type="project" value="UniProtKB-KW"/>
</dbReference>
<dbReference type="Pfam" id="PF04945">
    <property type="entry name" value="YHS"/>
    <property type="match status" value="1"/>
</dbReference>
<keyword evidence="1" id="KW-0560">Oxidoreductase</keyword>
<dbReference type="AlphaFoldDB" id="A0A1W5YR24"/>
<dbReference type="Gene3D" id="1.10.620.20">
    <property type="entry name" value="Ribonucleotide Reductase, subunit A"/>
    <property type="match status" value="1"/>
</dbReference>
<name>A0A1W5YR24_9SPHN</name>
<dbReference type="InterPro" id="IPR009078">
    <property type="entry name" value="Ferritin-like_SF"/>
</dbReference>
<dbReference type="RefSeq" id="WP_070156803.1">
    <property type="nucleotide sequence ID" value="NZ_MINO01000037.1"/>
</dbReference>
<evidence type="ECO:0000256" key="1">
    <source>
        <dbReference type="ARBA" id="ARBA00023002"/>
    </source>
</evidence>
<gene>
    <name evidence="4" type="primary">dmpN</name>
</gene>
<reference evidence="4" key="1">
    <citation type="journal article" date="2017" name="Appl. Environ. Microbiol.">
        <title>Degradation of diphenyl ether in Sphingobium phenoxybenzoativorans SC_3 is initiated by a novel ring-cleavage dioxygenase.</title>
        <authorList>
            <person name="Cai S."/>
            <person name="Chen L.W."/>
            <person name="Ai Y.C."/>
            <person name="Qiu J.G."/>
            <person name="Wang C.H."/>
            <person name="Shi C."/>
            <person name="He J."/>
            <person name="Cai T.M."/>
        </authorList>
    </citation>
    <scope>NUCLEOTIDE SEQUENCE</scope>
    <source>
        <strain evidence="4">SC_3</strain>
    </source>
</reference>
<evidence type="ECO:0000259" key="3">
    <source>
        <dbReference type="Pfam" id="PF04945"/>
    </source>
</evidence>
<protein>
    <submittedName>
        <fullName evidence="4">Phenol hydroxylase alpha subunit</fullName>
    </submittedName>
</protein>
<dbReference type="InterPro" id="IPR003430">
    <property type="entry name" value="Phenol_Hydrox"/>
</dbReference>
<accession>A0A1W5YR24</accession>